<accession>A0AAQ4DE89</accession>
<evidence type="ECO:0000313" key="1">
    <source>
        <dbReference type="EMBL" id="KAK8760779.1"/>
    </source>
</evidence>
<dbReference type="Proteomes" id="UP001321473">
    <property type="component" value="Unassembled WGS sequence"/>
</dbReference>
<comment type="caution">
    <text evidence="1">The sequence shown here is derived from an EMBL/GenBank/DDBJ whole genome shotgun (WGS) entry which is preliminary data.</text>
</comment>
<evidence type="ECO:0000313" key="2">
    <source>
        <dbReference type="Proteomes" id="UP001321473"/>
    </source>
</evidence>
<name>A0AAQ4DE89_AMBAM</name>
<reference evidence="1 2" key="1">
    <citation type="journal article" date="2023" name="Arcadia Sci">
        <title>De novo assembly of a long-read Amblyomma americanum tick genome.</title>
        <authorList>
            <person name="Chou S."/>
            <person name="Poskanzer K.E."/>
            <person name="Rollins M."/>
            <person name="Thuy-Boun P.S."/>
        </authorList>
    </citation>
    <scope>NUCLEOTIDE SEQUENCE [LARGE SCALE GENOMIC DNA]</scope>
    <source>
        <strain evidence="1">F_SG_1</strain>
        <tissue evidence="1">Salivary glands</tissue>
    </source>
</reference>
<sequence>MPTSKRSRTSKFLHPYHGPFRLVRQTAENDWEVENRRGRRDIVNVNRIKPYVDLEDNAATSPEERNSEECATISAQRMQRSHAQKRAQMSSHLVTVTRFFDASDTVPCDNAITTSERTRRHIVPPRRDDFVYY</sequence>
<dbReference type="AlphaFoldDB" id="A0AAQ4DE89"/>
<dbReference type="EMBL" id="JARKHS020031914">
    <property type="protein sequence ID" value="KAK8760779.1"/>
    <property type="molecule type" value="Genomic_DNA"/>
</dbReference>
<proteinExistence type="predicted"/>
<protein>
    <submittedName>
        <fullName evidence="1">Uncharacterized protein</fullName>
    </submittedName>
</protein>
<keyword evidence="2" id="KW-1185">Reference proteome</keyword>
<gene>
    <name evidence="1" type="ORF">V5799_027954</name>
</gene>
<organism evidence="1 2">
    <name type="scientific">Amblyomma americanum</name>
    <name type="common">Lone star tick</name>
    <dbReference type="NCBI Taxonomy" id="6943"/>
    <lineage>
        <taxon>Eukaryota</taxon>
        <taxon>Metazoa</taxon>
        <taxon>Ecdysozoa</taxon>
        <taxon>Arthropoda</taxon>
        <taxon>Chelicerata</taxon>
        <taxon>Arachnida</taxon>
        <taxon>Acari</taxon>
        <taxon>Parasitiformes</taxon>
        <taxon>Ixodida</taxon>
        <taxon>Ixodoidea</taxon>
        <taxon>Ixodidae</taxon>
        <taxon>Amblyomminae</taxon>
        <taxon>Amblyomma</taxon>
    </lineage>
</organism>